<dbReference type="Pfam" id="PF03798">
    <property type="entry name" value="TRAM_LAG1_CLN8"/>
    <property type="match status" value="1"/>
</dbReference>
<evidence type="ECO:0000256" key="10">
    <source>
        <dbReference type="SAM" id="Phobius"/>
    </source>
</evidence>
<dbReference type="PANTHER" id="PTHR12560">
    <property type="entry name" value="LONGEVITY ASSURANCE FACTOR 1 LAG1"/>
    <property type="match status" value="1"/>
</dbReference>
<reference evidence="12" key="1">
    <citation type="submission" date="2023-04" db="EMBL/GenBank/DDBJ databases">
        <title>Candida boidinii NBRC 10035.</title>
        <authorList>
            <person name="Ichikawa N."/>
            <person name="Sato H."/>
            <person name="Tonouchi N."/>
        </authorList>
    </citation>
    <scope>NUCLEOTIDE SEQUENCE</scope>
    <source>
        <strain evidence="12">NBRC 10035</strain>
    </source>
</reference>
<feature type="domain" description="TLC" evidence="11">
    <location>
        <begin position="177"/>
        <end position="264"/>
    </location>
</feature>
<dbReference type="AlphaFoldDB" id="A0A9W6T4T5"/>
<proteinExistence type="inferred from homology"/>
<keyword evidence="6 10" id="KW-1133">Transmembrane helix</keyword>
<comment type="similarity">
    <text evidence="2">Belongs to the sphingosine N-acyltransferase family.</text>
</comment>
<evidence type="ECO:0000313" key="12">
    <source>
        <dbReference type="EMBL" id="GME75249.1"/>
    </source>
</evidence>
<dbReference type="InterPro" id="IPR016439">
    <property type="entry name" value="Lag1/Lac1-like"/>
</dbReference>
<evidence type="ECO:0000259" key="11">
    <source>
        <dbReference type="Pfam" id="PF03798"/>
    </source>
</evidence>
<organism evidence="12 13">
    <name type="scientific">Candida boidinii</name>
    <name type="common">Yeast</name>
    <dbReference type="NCBI Taxonomy" id="5477"/>
    <lineage>
        <taxon>Eukaryota</taxon>
        <taxon>Fungi</taxon>
        <taxon>Dikarya</taxon>
        <taxon>Ascomycota</taxon>
        <taxon>Saccharomycotina</taxon>
        <taxon>Pichiomycetes</taxon>
        <taxon>Pichiales</taxon>
        <taxon>Pichiaceae</taxon>
        <taxon>Ogataea</taxon>
        <taxon>Ogataea/Candida clade</taxon>
    </lineage>
</organism>
<comment type="subcellular location">
    <subcellularLocation>
        <location evidence="1">Endoplasmic reticulum membrane</location>
        <topology evidence="1">Multi-pass membrane protein</topology>
    </subcellularLocation>
</comment>
<comment type="caution">
    <text evidence="12">The sequence shown here is derived from an EMBL/GenBank/DDBJ whole genome shotgun (WGS) entry which is preliminary data.</text>
</comment>
<gene>
    <name evidence="12" type="ORF">Cboi02_000471000</name>
</gene>
<dbReference type="GO" id="GO:0050291">
    <property type="term" value="F:sphingosine N-acyltransferase activity"/>
    <property type="evidence" value="ECO:0007669"/>
    <property type="project" value="InterPro"/>
</dbReference>
<keyword evidence="7 10" id="KW-0472">Membrane</keyword>
<keyword evidence="3" id="KW-0808">Transferase</keyword>
<feature type="transmembrane region" description="Helical" evidence="10">
    <location>
        <begin position="140"/>
        <end position="164"/>
    </location>
</feature>
<keyword evidence="13" id="KW-1185">Reference proteome</keyword>
<evidence type="ECO:0000256" key="6">
    <source>
        <dbReference type="ARBA" id="ARBA00022989"/>
    </source>
</evidence>
<evidence type="ECO:0000256" key="4">
    <source>
        <dbReference type="ARBA" id="ARBA00022692"/>
    </source>
</evidence>
<evidence type="ECO:0000256" key="1">
    <source>
        <dbReference type="ARBA" id="ARBA00004477"/>
    </source>
</evidence>
<evidence type="ECO:0000256" key="9">
    <source>
        <dbReference type="SAM" id="MobiDB-lite"/>
    </source>
</evidence>
<evidence type="ECO:0000256" key="8">
    <source>
        <dbReference type="ARBA" id="ARBA00023180"/>
    </source>
</evidence>
<accession>A0A9W6T4T5</accession>
<dbReference type="GO" id="GO:0046513">
    <property type="term" value="P:ceramide biosynthetic process"/>
    <property type="evidence" value="ECO:0007669"/>
    <property type="project" value="InterPro"/>
</dbReference>
<dbReference type="PANTHER" id="PTHR12560:SF11">
    <property type="entry name" value="CERAMIDE SYNTHASE LAC1-RELATED"/>
    <property type="match status" value="1"/>
</dbReference>
<dbReference type="InterPro" id="IPR006634">
    <property type="entry name" value="TLC-dom"/>
</dbReference>
<sequence>MSDSSTPPLQKKKSSTDIRRRRQSSVGHINLGDTAVSGISTMNSSDDDIATKKFQKQQINQLTNADDLDILKKVWIGLKIICYRHSWIVPLTFLLITQLIYRTSGNLTETNVLHMFLNMSYEISGTEPKMYGKGLKDFAFVFYMMIFFTFYREFLMQIVLRPVAVKLGLKRESKIKRFMEQTYSMCYYGVSGPLGLYIMKQMPLWFFNTTAFYENYPHKTHEYLFKVYYLSQAAFWAQQSVVLMLQLEKPRKDFHELIFHHIISS</sequence>
<evidence type="ECO:0000256" key="2">
    <source>
        <dbReference type="ARBA" id="ARBA00009808"/>
    </source>
</evidence>
<evidence type="ECO:0000256" key="5">
    <source>
        <dbReference type="ARBA" id="ARBA00022824"/>
    </source>
</evidence>
<keyword evidence="5" id="KW-0256">Endoplasmic reticulum</keyword>
<evidence type="ECO:0000256" key="3">
    <source>
        <dbReference type="ARBA" id="ARBA00022679"/>
    </source>
</evidence>
<dbReference type="Proteomes" id="UP001165120">
    <property type="component" value="Unassembled WGS sequence"/>
</dbReference>
<evidence type="ECO:0000313" key="13">
    <source>
        <dbReference type="Proteomes" id="UP001165120"/>
    </source>
</evidence>
<name>A0A9W6T4T5_CANBO</name>
<protein>
    <submittedName>
        <fullName evidence="12">Unnamed protein product</fullName>
    </submittedName>
</protein>
<keyword evidence="4 10" id="KW-0812">Transmembrane</keyword>
<evidence type="ECO:0000256" key="7">
    <source>
        <dbReference type="ARBA" id="ARBA00023136"/>
    </source>
</evidence>
<feature type="region of interest" description="Disordered" evidence="9">
    <location>
        <begin position="1"/>
        <end position="23"/>
    </location>
</feature>
<dbReference type="GO" id="GO:0005789">
    <property type="term" value="C:endoplasmic reticulum membrane"/>
    <property type="evidence" value="ECO:0007669"/>
    <property type="project" value="UniProtKB-SubCell"/>
</dbReference>
<keyword evidence="8" id="KW-0325">Glycoprotein</keyword>
<dbReference type="EMBL" id="BSXN01002001">
    <property type="protein sequence ID" value="GME75249.1"/>
    <property type="molecule type" value="Genomic_DNA"/>
</dbReference>